<evidence type="ECO:0000259" key="1">
    <source>
        <dbReference type="Pfam" id="PF03551"/>
    </source>
</evidence>
<dbReference type="InterPro" id="IPR036390">
    <property type="entry name" value="WH_DNA-bd_sf"/>
</dbReference>
<sequence length="192" mass="21586">MTRLEGMALRHAIESTLLVLGEASGYDLSKEFDGARANFWVATPQQLYRELERMESAAVIVARTVEQEKRPTKRVFRLTDAGRAELAAFTTTSPRATAIRDELMVMVQAVEVGDPAAVWEAVRAHREASAAKLDYYERIERTWLGGRTRDELLADPHLGGPYLTLLRGLSFERENVDWCDLALPVLRARAGR</sequence>
<dbReference type="InterPro" id="IPR005149">
    <property type="entry name" value="Tscrpt_reg_PadR_N"/>
</dbReference>
<dbReference type="InterPro" id="IPR018309">
    <property type="entry name" value="Tscrpt_reg_PadR_C"/>
</dbReference>
<dbReference type="Gene3D" id="1.10.10.10">
    <property type="entry name" value="Winged helix-like DNA-binding domain superfamily/Winged helix DNA-binding domain"/>
    <property type="match status" value="1"/>
</dbReference>
<dbReference type="SUPFAM" id="SSF46785">
    <property type="entry name" value="Winged helix' DNA-binding domain"/>
    <property type="match status" value="1"/>
</dbReference>
<protein>
    <submittedName>
        <fullName evidence="3">DNA-binding transcriptional regulator, PadR family</fullName>
    </submittedName>
</protein>
<gene>
    <name evidence="3" type="ORF">SAMN04489765_4200</name>
</gene>
<evidence type="ECO:0000313" key="3">
    <source>
        <dbReference type="EMBL" id="SDR24812.1"/>
    </source>
</evidence>
<reference evidence="4" key="1">
    <citation type="submission" date="2016-10" db="EMBL/GenBank/DDBJ databases">
        <authorList>
            <person name="Varghese N."/>
            <person name="Submissions S."/>
        </authorList>
    </citation>
    <scope>NUCLEOTIDE SEQUENCE [LARGE SCALE GENOMIC DNA]</scope>
    <source>
        <strain evidence="4">DSM 44142</strain>
    </source>
</reference>
<dbReference type="AlphaFoldDB" id="A0A1H1HHF3"/>
<dbReference type="Pfam" id="PF10400">
    <property type="entry name" value="Vir_act_alpha_C"/>
    <property type="match status" value="1"/>
</dbReference>
<dbReference type="EMBL" id="FNLF01000002">
    <property type="protein sequence ID" value="SDR24812.1"/>
    <property type="molecule type" value="Genomic_DNA"/>
</dbReference>
<proteinExistence type="predicted"/>
<dbReference type="PANTHER" id="PTHR43252">
    <property type="entry name" value="TRANSCRIPTIONAL REGULATOR YQJI"/>
    <property type="match status" value="1"/>
</dbReference>
<organism evidence="3 4">
    <name type="scientific">Tsukamurella pulmonis</name>
    <dbReference type="NCBI Taxonomy" id="47312"/>
    <lineage>
        <taxon>Bacteria</taxon>
        <taxon>Bacillati</taxon>
        <taxon>Actinomycetota</taxon>
        <taxon>Actinomycetes</taxon>
        <taxon>Mycobacteriales</taxon>
        <taxon>Tsukamurellaceae</taxon>
        <taxon>Tsukamurella</taxon>
    </lineage>
</organism>
<dbReference type="Gene3D" id="6.10.140.190">
    <property type="match status" value="1"/>
</dbReference>
<keyword evidence="3" id="KW-0238">DNA-binding</keyword>
<feature type="domain" description="Transcription regulator PadR C-terminal" evidence="2">
    <location>
        <begin position="99"/>
        <end position="186"/>
    </location>
</feature>
<keyword evidence="4" id="KW-1185">Reference proteome</keyword>
<name>A0A1H1HHF3_9ACTN</name>
<dbReference type="GO" id="GO:0003677">
    <property type="term" value="F:DNA binding"/>
    <property type="evidence" value="ECO:0007669"/>
    <property type="project" value="UniProtKB-KW"/>
</dbReference>
<dbReference type="Proteomes" id="UP000183053">
    <property type="component" value="Unassembled WGS sequence"/>
</dbReference>
<feature type="domain" description="Transcription regulator PadR N-terminal" evidence="1">
    <location>
        <begin position="19"/>
        <end position="87"/>
    </location>
</feature>
<dbReference type="InterPro" id="IPR036388">
    <property type="entry name" value="WH-like_DNA-bd_sf"/>
</dbReference>
<dbReference type="Pfam" id="PF03551">
    <property type="entry name" value="PadR"/>
    <property type="match status" value="1"/>
</dbReference>
<dbReference type="STRING" id="47312.SAMN04489765_4200"/>
<evidence type="ECO:0000259" key="2">
    <source>
        <dbReference type="Pfam" id="PF10400"/>
    </source>
</evidence>
<dbReference type="PANTHER" id="PTHR43252:SF4">
    <property type="entry name" value="TRANSCRIPTIONAL REGULATORY PROTEIN"/>
    <property type="match status" value="1"/>
</dbReference>
<evidence type="ECO:0000313" key="4">
    <source>
        <dbReference type="Proteomes" id="UP000183053"/>
    </source>
</evidence>
<accession>A0A1H1HHF3</accession>